<sequence>MHRISFSLLVIFIVSTFCVQAQSNSEDHIKEGNELCDEGKYAEAIETYRLVHENDSNYSMVLAEIAMAYLGMEKYDSALVAIDQGLALNGSSRCHLLRTKGVVYKYMGQPEKSIETYRDAIKEYPFEYLLHYSLGASYVDTKDFREAQKCFQEALRCNPFHASSHMYLGNLAARQKQYTRAMLSLETFLALEPASSRSNRVLVFIENLSNNYMDTTQGCFIDPIDDNSVFKEIDHYFRARIVLTDRYALPIEFNASLVKQSKMIMETLPYDRANDEKCDDFWAQMYFPFFYAIYHGGHISPFLYTLLRSTGQDDVIKYNEKNEKELDALYGLGGYLSIIQKHRRTNIIGEEKLYDFAYYDNGKVYSIGNKNSSGNKDGEWRYYHNNGEISAEGYYNDGKKSGEWRYFLNDGSIKSQGEN</sequence>
<keyword evidence="4" id="KW-1185">Reference proteome</keyword>
<dbReference type="SMART" id="SM00028">
    <property type="entry name" value="TPR"/>
    <property type="match status" value="5"/>
</dbReference>
<evidence type="ECO:0000256" key="1">
    <source>
        <dbReference type="PROSITE-ProRule" id="PRU00339"/>
    </source>
</evidence>
<dbReference type="PANTHER" id="PTHR12558:SF13">
    <property type="entry name" value="CELL DIVISION CYCLE PROTEIN 27 HOMOLOG"/>
    <property type="match status" value="1"/>
</dbReference>
<feature type="repeat" description="TPR" evidence="1">
    <location>
        <begin position="128"/>
        <end position="161"/>
    </location>
</feature>
<gene>
    <name evidence="3" type="ORF">OM074_06290</name>
</gene>
<dbReference type="PROSITE" id="PS50005">
    <property type="entry name" value="TPR"/>
    <property type="match status" value="2"/>
</dbReference>
<comment type="caution">
    <text evidence="3">The sequence shown here is derived from an EMBL/GenBank/DDBJ whole genome shotgun (WGS) entry which is preliminary data.</text>
</comment>
<dbReference type="RefSeq" id="WP_301198531.1">
    <property type="nucleotide sequence ID" value="NZ_JAPDPI010000009.1"/>
</dbReference>
<organism evidence="3 4">
    <name type="scientific">Plebeiibacterium marinum</name>
    <dbReference type="NCBI Taxonomy" id="2992111"/>
    <lineage>
        <taxon>Bacteria</taxon>
        <taxon>Pseudomonadati</taxon>
        <taxon>Bacteroidota</taxon>
        <taxon>Bacteroidia</taxon>
        <taxon>Marinilabiliales</taxon>
        <taxon>Marinilabiliaceae</taxon>
        <taxon>Plebeiibacterium</taxon>
    </lineage>
</organism>
<keyword evidence="2" id="KW-0732">Signal</keyword>
<reference evidence="3" key="1">
    <citation type="submission" date="2022-10" db="EMBL/GenBank/DDBJ databases">
        <authorList>
            <person name="Yu W.X."/>
        </authorList>
    </citation>
    <scope>NUCLEOTIDE SEQUENCE</scope>
    <source>
        <strain evidence="3">D04</strain>
    </source>
</reference>
<dbReference type="InterPro" id="IPR011990">
    <property type="entry name" value="TPR-like_helical_dom_sf"/>
</dbReference>
<dbReference type="InterPro" id="IPR019734">
    <property type="entry name" value="TPR_rpt"/>
</dbReference>
<dbReference type="EMBL" id="JAPDPI010000009">
    <property type="protein sequence ID" value="MCW3805228.1"/>
    <property type="molecule type" value="Genomic_DNA"/>
</dbReference>
<dbReference type="Proteomes" id="UP001207408">
    <property type="component" value="Unassembled WGS sequence"/>
</dbReference>
<dbReference type="SUPFAM" id="SSF82185">
    <property type="entry name" value="Histone H3 K4-specific methyltransferase SET7/9 N-terminal domain"/>
    <property type="match status" value="1"/>
</dbReference>
<dbReference type="PANTHER" id="PTHR12558">
    <property type="entry name" value="CELL DIVISION CYCLE 16,23,27"/>
    <property type="match status" value="1"/>
</dbReference>
<dbReference type="Pfam" id="PF13432">
    <property type="entry name" value="TPR_16"/>
    <property type="match status" value="1"/>
</dbReference>
<evidence type="ECO:0000256" key="2">
    <source>
        <dbReference type="SAM" id="SignalP"/>
    </source>
</evidence>
<feature type="chain" id="PRO_5042170581" evidence="2">
    <location>
        <begin position="22"/>
        <end position="419"/>
    </location>
</feature>
<dbReference type="SUPFAM" id="SSF48452">
    <property type="entry name" value="TPR-like"/>
    <property type="match status" value="1"/>
</dbReference>
<keyword evidence="1" id="KW-0802">TPR repeat</keyword>
<evidence type="ECO:0000313" key="4">
    <source>
        <dbReference type="Proteomes" id="UP001207408"/>
    </source>
</evidence>
<feature type="repeat" description="TPR" evidence="1">
    <location>
        <begin position="162"/>
        <end position="195"/>
    </location>
</feature>
<evidence type="ECO:0000313" key="3">
    <source>
        <dbReference type="EMBL" id="MCW3805228.1"/>
    </source>
</evidence>
<dbReference type="Gene3D" id="1.25.40.10">
    <property type="entry name" value="Tetratricopeptide repeat domain"/>
    <property type="match status" value="2"/>
</dbReference>
<accession>A0AAE3MCG9</accession>
<protein>
    <submittedName>
        <fullName evidence="3">Tetratricopeptide repeat protein</fullName>
    </submittedName>
</protein>
<dbReference type="Gene3D" id="3.90.930.1">
    <property type="match status" value="1"/>
</dbReference>
<feature type="signal peptide" evidence="2">
    <location>
        <begin position="1"/>
        <end position="21"/>
    </location>
</feature>
<name>A0AAE3MCG9_9BACT</name>
<dbReference type="Pfam" id="PF13174">
    <property type="entry name" value="TPR_6"/>
    <property type="match status" value="1"/>
</dbReference>
<dbReference type="AlphaFoldDB" id="A0AAE3MCG9"/>
<proteinExistence type="predicted"/>